<dbReference type="Gene3D" id="3.40.50.720">
    <property type="entry name" value="NAD(P)-binding Rossmann-like Domain"/>
    <property type="match status" value="1"/>
</dbReference>
<dbReference type="EMBL" id="NHYD01000343">
    <property type="protein sequence ID" value="PPQ94425.1"/>
    <property type="molecule type" value="Genomic_DNA"/>
</dbReference>
<organism evidence="4 5">
    <name type="scientific">Psilocybe cyanescens</name>
    <dbReference type="NCBI Taxonomy" id="93625"/>
    <lineage>
        <taxon>Eukaryota</taxon>
        <taxon>Fungi</taxon>
        <taxon>Dikarya</taxon>
        <taxon>Basidiomycota</taxon>
        <taxon>Agaricomycotina</taxon>
        <taxon>Agaricomycetes</taxon>
        <taxon>Agaricomycetidae</taxon>
        <taxon>Agaricales</taxon>
        <taxon>Agaricineae</taxon>
        <taxon>Strophariaceae</taxon>
        <taxon>Psilocybe</taxon>
    </lineage>
</organism>
<evidence type="ECO:0000256" key="1">
    <source>
        <dbReference type="ARBA" id="ARBA00006484"/>
    </source>
</evidence>
<evidence type="ECO:0000256" key="3">
    <source>
        <dbReference type="SAM" id="MobiDB-lite"/>
    </source>
</evidence>
<reference evidence="4 5" key="1">
    <citation type="journal article" date="2018" name="Evol. Lett.">
        <title>Horizontal gene cluster transfer increased hallucinogenic mushroom diversity.</title>
        <authorList>
            <person name="Reynolds H.T."/>
            <person name="Vijayakumar V."/>
            <person name="Gluck-Thaler E."/>
            <person name="Korotkin H.B."/>
            <person name="Matheny P.B."/>
            <person name="Slot J.C."/>
        </authorList>
    </citation>
    <scope>NUCLEOTIDE SEQUENCE [LARGE SCALE GENOMIC DNA]</scope>
    <source>
        <strain evidence="4 5">2631</strain>
    </source>
</reference>
<feature type="region of interest" description="Disordered" evidence="3">
    <location>
        <begin position="257"/>
        <end position="282"/>
    </location>
</feature>
<keyword evidence="2" id="KW-0560">Oxidoreductase</keyword>
<evidence type="ECO:0000256" key="2">
    <source>
        <dbReference type="ARBA" id="ARBA00023002"/>
    </source>
</evidence>
<dbReference type="GO" id="GO:0016491">
    <property type="term" value="F:oxidoreductase activity"/>
    <property type="evidence" value="ECO:0007669"/>
    <property type="project" value="UniProtKB-KW"/>
</dbReference>
<name>A0A409XUE1_PSICY</name>
<dbReference type="OrthoDB" id="542013at2759"/>
<dbReference type="SUPFAM" id="SSF51735">
    <property type="entry name" value="NAD(P)-binding Rossmann-fold domains"/>
    <property type="match status" value="1"/>
</dbReference>
<dbReference type="InterPro" id="IPR002347">
    <property type="entry name" value="SDR_fam"/>
</dbReference>
<protein>
    <recommendedName>
        <fullName evidence="6">Ketoreductase (KR) domain-containing protein</fullName>
    </recommendedName>
</protein>
<dbReference type="AlphaFoldDB" id="A0A409XUE1"/>
<gene>
    <name evidence="4" type="ORF">CVT25_002516</name>
</gene>
<dbReference type="Proteomes" id="UP000283269">
    <property type="component" value="Unassembled WGS sequence"/>
</dbReference>
<dbReference type="STRING" id="93625.A0A409XUE1"/>
<dbReference type="PANTHER" id="PTHR24320">
    <property type="entry name" value="RETINOL DEHYDROGENASE"/>
    <property type="match status" value="1"/>
</dbReference>
<comment type="similarity">
    <text evidence="1">Belongs to the short-chain dehydrogenases/reductases (SDR) family.</text>
</comment>
<feature type="compositionally biased region" description="Basic and acidic residues" evidence="3">
    <location>
        <begin position="262"/>
        <end position="276"/>
    </location>
</feature>
<comment type="caution">
    <text evidence="4">The sequence shown here is derived from an EMBL/GenBank/DDBJ whole genome shotgun (WGS) entry which is preliminary data.</text>
</comment>
<dbReference type="InParanoid" id="A0A409XUE1"/>
<dbReference type="PRINTS" id="PR00081">
    <property type="entry name" value="GDHRDH"/>
</dbReference>
<dbReference type="InterPro" id="IPR036291">
    <property type="entry name" value="NAD(P)-bd_dom_sf"/>
</dbReference>
<evidence type="ECO:0000313" key="5">
    <source>
        <dbReference type="Proteomes" id="UP000283269"/>
    </source>
</evidence>
<keyword evidence="5" id="KW-1185">Reference proteome</keyword>
<accession>A0A409XUE1</accession>
<proteinExistence type="inferred from homology"/>
<evidence type="ECO:0000313" key="4">
    <source>
        <dbReference type="EMBL" id="PPQ94425.1"/>
    </source>
</evidence>
<evidence type="ECO:0008006" key="6">
    <source>
        <dbReference type="Google" id="ProtNLM"/>
    </source>
</evidence>
<dbReference type="PANTHER" id="PTHR24320:SF152">
    <property type="entry name" value="SHORT-CHAIN DEHYDROGENASE_REDUCTASE FAMILY PROTEIN"/>
    <property type="match status" value="1"/>
</dbReference>
<sequence>MKLKITDFIKDQWTTLPLVSGVDLSAKTIIVSGANVGLGLETAKHFARMHPARLIVTCRSAAKGEETVAERFAKEGSGGARLDILVENAAVSPTQLEFTKDGWESTTQINVLSTSLLALLLLPRMLETAQKYKTTPRILVATSELHHMARFDADIVNSGNFFRRYAHRGSVDPALDVGKQYFGTKVLTIFFVRALSARLHRKPLIASAPNPGLCRTSLRRSFTGAVYVATTLLGIMLGRSAECGSRVFVWAALSGEEEGSGEGERDGEEGRRDELRGAYISSARVDEPSDYIVSEEGRSAQDKIWDNLIEELAKIEPKVQQIVKECLTPPAPST</sequence>